<dbReference type="AlphaFoldDB" id="F4PRP6"/>
<dbReference type="GeneID" id="14872768"/>
<dbReference type="PANTHER" id="PTHR21196:SF1">
    <property type="entry name" value="U7 SNRNA-ASSOCIATED SM-LIKE PROTEIN LSM10"/>
    <property type="match status" value="1"/>
</dbReference>
<accession>F4PRP6</accession>
<proteinExistence type="predicted"/>
<organism evidence="3 4">
    <name type="scientific">Cavenderia fasciculata</name>
    <name type="common">Slime mold</name>
    <name type="synonym">Dictyostelium fasciculatum</name>
    <dbReference type="NCBI Taxonomy" id="261658"/>
    <lineage>
        <taxon>Eukaryota</taxon>
        <taxon>Amoebozoa</taxon>
        <taxon>Evosea</taxon>
        <taxon>Eumycetozoa</taxon>
        <taxon>Dictyostelia</taxon>
        <taxon>Acytosteliales</taxon>
        <taxon>Cavenderiaceae</taxon>
        <taxon>Cavenderia</taxon>
    </lineage>
</organism>
<gene>
    <name evidence="3" type="ORF">DFA_00406</name>
</gene>
<dbReference type="GO" id="GO:0071208">
    <property type="term" value="F:histone pre-mRNA DCP binding"/>
    <property type="evidence" value="ECO:0007669"/>
    <property type="project" value="TreeGrafter"/>
</dbReference>
<dbReference type="GO" id="GO:0016604">
    <property type="term" value="C:nuclear body"/>
    <property type="evidence" value="ECO:0007669"/>
    <property type="project" value="TreeGrafter"/>
</dbReference>
<dbReference type="GO" id="GO:0006398">
    <property type="term" value="P:mRNA 3'-end processing by stem-loop binding and cleavage"/>
    <property type="evidence" value="ECO:0007669"/>
    <property type="project" value="TreeGrafter"/>
</dbReference>
<dbReference type="KEGG" id="dfa:DFA_00406"/>
<dbReference type="PANTHER" id="PTHR21196">
    <property type="entry name" value="U7 SNRNA-ASSOCIATED SM-LIKE PROTEIN LSM10"/>
    <property type="match status" value="1"/>
</dbReference>
<protein>
    <recommendedName>
        <fullName evidence="2">Sm domain-containing protein</fullName>
    </recommendedName>
</protein>
<dbReference type="GO" id="GO:0071254">
    <property type="term" value="C:cytoplasmic U snRNP body"/>
    <property type="evidence" value="ECO:0007669"/>
    <property type="project" value="TreeGrafter"/>
</dbReference>
<dbReference type="RefSeq" id="XP_004358395.1">
    <property type="nucleotide sequence ID" value="XM_004358338.1"/>
</dbReference>
<feature type="region of interest" description="Disordered" evidence="1">
    <location>
        <begin position="92"/>
        <end position="145"/>
    </location>
</feature>
<evidence type="ECO:0000259" key="2">
    <source>
        <dbReference type="Pfam" id="PF01423"/>
    </source>
</evidence>
<feature type="domain" description="Sm" evidence="2">
    <location>
        <begin position="29"/>
        <end position="68"/>
    </location>
</feature>
<reference evidence="4" key="1">
    <citation type="journal article" date="2011" name="Genome Res.">
        <title>Phylogeny-wide analysis of social amoeba genomes highlights ancient origins for complex intercellular communication.</title>
        <authorList>
            <person name="Heidel A.J."/>
            <person name="Lawal H.M."/>
            <person name="Felder M."/>
            <person name="Schilde C."/>
            <person name="Helps N.R."/>
            <person name="Tunggal B."/>
            <person name="Rivero F."/>
            <person name="John U."/>
            <person name="Schleicher M."/>
            <person name="Eichinger L."/>
            <person name="Platzer M."/>
            <person name="Noegel A.A."/>
            <person name="Schaap P."/>
            <person name="Gloeckner G."/>
        </authorList>
    </citation>
    <scope>NUCLEOTIDE SEQUENCE [LARGE SCALE GENOMIC DNA]</scope>
    <source>
        <strain evidence="4">SH3</strain>
    </source>
</reference>
<evidence type="ECO:0000313" key="4">
    <source>
        <dbReference type="Proteomes" id="UP000007797"/>
    </source>
</evidence>
<dbReference type="Gene3D" id="2.30.30.100">
    <property type="match status" value="1"/>
</dbReference>
<dbReference type="Pfam" id="PF01423">
    <property type="entry name" value="LSM"/>
    <property type="match status" value="1"/>
</dbReference>
<feature type="compositionally biased region" description="Acidic residues" evidence="1">
    <location>
        <begin position="101"/>
        <end position="133"/>
    </location>
</feature>
<feature type="compositionally biased region" description="Low complexity" evidence="1">
    <location>
        <begin position="136"/>
        <end position="145"/>
    </location>
</feature>
<dbReference type="InterPro" id="IPR010920">
    <property type="entry name" value="LSM_dom_sf"/>
</dbReference>
<dbReference type="OrthoDB" id="10256176at2759"/>
<name>F4PRP6_CACFS</name>
<dbReference type="InterPro" id="IPR052840">
    <property type="entry name" value="U7_snRNA_Sm-like"/>
</dbReference>
<keyword evidence="4" id="KW-1185">Reference proteome</keyword>
<dbReference type="SUPFAM" id="SSF50182">
    <property type="entry name" value="Sm-like ribonucleoproteins"/>
    <property type="match status" value="1"/>
</dbReference>
<dbReference type="InterPro" id="IPR001163">
    <property type="entry name" value="Sm_dom_euk/arc"/>
</dbReference>
<evidence type="ECO:0000313" key="3">
    <source>
        <dbReference type="EMBL" id="EGG20545.1"/>
    </source>
</evidence>
<dbReference type="GO" id="GO:0071209">
    <property type="term" value="F:U7 snRNA binding"/>
    <property type="evidence" value="ECO:0007669"/>
    <property type="project" value="TreeGrafter"/>
</dbReference>
<sequence length="251" mass="29501">MNNNRQQQPTKSKYKGYLSNAKTLPCVFNALKGTQITVQLRNESEIYGTVDNIDKSLNIELRDATITKGYDYRLLFESNTLNDTIHQIDINKEKEKQDRDDKEEEEEENIIEEEEEQEQEMNEEEEEEEEDEKMDTTTTSTTNNETNKTISVTSTLILTKEVIESIKLQPKVYDLLLVNSRNIRYIHIPDRIDLNHLLFVYSKTLVKNRDKYQRTKRKPPTEKAMPSVYVHDDGSTLIQQQTDYKKVDKKL</sequence>
<dbReference type="Proteomes" id="UP000007797">
    <property type="component" value="Unassembled WGS sequence"/>
</dbReference>
<dbReference type="EMBL" id="GL883010">
    <property type="protein sequence ID" value="EGG20545.1"/>
    <property type="molecule type" value="Genomic_DNA"/>
</dbReference>
<evidence type="ECO:0000256" key="1">
    <source>
        <dbReference type="SAM" id="MobiDB-lite"/>
    </source>
</evidence>